<reference evidence="2" key="1">
    <citation type="submission" date="2014-09" db="EMBL/GenBank/DDBJ databases">
        <authorList>
            <person name="Magalhaes I.L.F."/>
            <person name="Oliveira U."/>
            <person name="Santos F.R."/>
            <person name="Vidigal T.H.D.A."/>
            <person name="Brescovit A.D."/>
            <person name="Santos A.J."/>
        </authorList>
    </citation>
    <scope>NUCLEOTIDE SEQUENCE</scope>
    <source>
        <tissue evidence="2">Shoot tissue taken approximately 20 cm above the soil surface</tissue>
    </source>
</reference>
<feature type="region of interest" description="Disordered" evidence="1">
    <location>
        <begin position="1"/>
        <end position="74"/>
    </location>
</feature>
<evidence type="ECO:0000256" key="1">
    <source>
        <dbReference type="SAM" id="MobiDB-lite"/>
    </source>
</evidence>
<organism evidence="2">
    <name type="scientific">Arundo donax</name>
    <name type="common">Giant reed</name>
    <name type="synonym">Donax arundinaceus</name>
    <dbReference type="NCBI Taxonomy" id="35708"/>
    <lineage>
        <taxon>Eukaryota</taxon>
        <taxon>Viridiplantae</taxon>
        <taxon>Streptophyta</taxon>
        <taxon>Embryophyta</taxon>
        <taxon>Tracheophyta</taxon>
        <taxon>Spermatophyta</taxon>
        <taxon>Magnoliopsida</taxon>
        <taxon>Liliopsida</taxon>
        <taxon>Poales</taxon>
        <taxon>Poaceae</taxon>
        <taxon>PACMAD clade</taxon>
        <taxon>Arundinoideae</taxon>
        <taxon>Arundineae</taxon>
        <taxon>Arundo</taxon>
    </lineage>
</organism>
<evidence type="ECO:0000313" key="2">
    <source>
        <dbReference type="EMBL" id="JAD41790.1"/>
    </source>
</evidence>
<accession>A0A0A8ZYG0</accession>
<sequence length="74" mass="7086">MRPGLRSGAAPPAGRVQAAGDAGASSGERPGGGGLGLHGRDPGVVRPGPGGRRGGGELHRGADPGTVRVPCTGR</sequence>
<proteinExistence type="predicted"/>
<dbReference type="EMBL" id="GBRH01256105">
    <property type="protein sequence ID" value="JAD41790.1"/>
    <property type="molecule type" value="Transcribed_RNA"/>
</dbReference>
<name>A0A0A8ZYG0_ARUDO</name>
<protein>
    <submittedName>
        <fullName evidence="2">Uncharacterized protein</fullName>
    </submittedName>
</protein>
<dbReference type="AlphaFoldDB" id="A0A0A8ZYG0"/>
<reference evidence="2" key="2">
    <citation type="journal article" date="2015" name="Data Brief">
        <title>Shoot transcriptome of the giant reed, Arundo donax.</title>
        <authorList>
            <person name="Barrero R.A."/>
            <person name="Guerrero F.D."/>
            <person name="Moolhuijzen P."/>
            <person name="Goolsby J.A."/>
            <person name="Tidwell J."/>
            <person name="Bellgard S.E."/>
            <person name="Bellgard M.I."/>
        </authorList>
    </citation>
    <scope>NUCLEOTIDE SEQUENCE</scope>
    <source>
        <tissue evidence="2">Shoot tissue taken approximately 20 cm above the soil surface</tissue>
    </source>
</reference>